<name>A0AAN6URN6_9PEZI</name>
<dbReference type="PANTHER" id="PTHR43094">
    <property type="entry name" value="AMINOTRANSFERASE"/>
    <property type="match status" value="1"/>
</dbReference>
<proteinExistence type="inferred from homology"/>
<dbReference type="GO" id="GO:0005829">
    <property type="term" value="C:cytosol"/>
    <property type="evidence" value="ECO:0007669"/>
    <property type="project" value="TreeGrafter"/>
</dbReference>
<dbReference type="Pfam" id="PF00202">
    <property type="entry name" value="Aminotran_3"/>
    <property type="match status" value="1"/>
</dbReference>
<evidence type="ECO:0000256" key="3">
    <source>
        <dbReference type="ARBA" id="ARBA00022898"/>
    </source>
</evidence>
<keyword evidence="5" id="KW-0808">Transferase</keyword>
<evidence type="ECO:0000256" key="1">
    <source>
        <dbReference type="ARBA" id="ARBA00001933"/>
    </source>
</evidence>
<evidence type="ECO:0000313" key="5">
    <source>
        <dbReference type="EMBL" id="KAK4137803.1"/>
    </source>
</evidence>
<dbReference type="Gene3D" id="3.40.640.10">
    <property type="entry name" value="Type I PLP-dependent aspartate aminotransferase-like (Major domain)"/>
    <property type="match status" value="1"/>
</dbReference>
<keyword evidence="3 4" id="KW-0663">Pyridoxal phosphate</keyword>
<evidence type="ECO:0000256" key="4">
    <source>
        <dbReference type="RuleBase" id="RU003560"/>
    </source>
</evidence>
<reference evidence="5" key="2">
    <citation type="submission" date="2023-05" db="EMBL/GenBank/DDBJ databases">
        <authorList>
            <consortium name="Lawrence Berkeley National Laboratory"/>
            <person name="Steindorff A."/>
            <person name="Hensen N."/>
            <person name="Bonometti L."/>
            <person name="Westerberg I."/>
            <person name="Brannstrom I.O."/>
            <person name="Guillou S."/>
            <person name="Cros-Aarteil S."/>
            <person name="Calhoun S."/>
            <person name="Haridas S."/>
            <person name="Kuo A."/>
            <person name="Mondo S."/>
            <person name="Pangilinan J."/>
            <person name="Riley R."/>
            <person name="Labutti K."/>
            <person name="Andreopoulos B."/>
            <person name="Lipzen A."/>
            <person name="Chen C."/>
            <person name="Yanf M."/>
            <person name="Daum C."/>
            <person name="Ng V."/>
            <person name="Clum A."/>
            <person name="Ohm R."/>
            <person name="Martin F."/>
            <person name="Silar P."/>
            <person name="Natvig D."/>
            <person name="Lalanne C."/>
            <person name="Gautier V."/>
            <person name="Ament-Velasquez S.L."/>
            <person name="Kruys A."/>
            <person name="Hutchinson M.I."/>
            <person name="Powell A.J."/>
            <person name="Barry K."/>
            <person name="Miller A.N."/>
            <person name="Grigoriev I.V."/>
            <person name="Debuchy R."/>
            <person name="Gladieux P."/>
            <person name="Thoren M.H."/>
            <person name="Johannesson H."/>
        </authorList>
    </citation>
    <scope>NUCLEOTIDE SEQUENCE</scope>
    <source>
        <strain evidence="5">CBS 123565</strain>
    </source>
</reference>
<dbReference type="GO" id="GO:0030170">
    <property type="term" value="F:pyridoxal phosphate binding"/>
    <property type="evidence" value="ECO:0007669"/>
    <property type="project" value="InterPro"/>
</dbReference>
<dbReference type="SUPFAM" id="SSF53383">
    <property type="entry name" value="PLP-dependent transferases"/>
    <property type="match status" value="1"/>
</dbReference>
<dbReference type="FunFam" id="3.40.640.10:FF:000004">
    <property type="entry name" value="Acetylornithine aminotransferase"/>
    <property type="match status" value="1"/>
</dbReference>
<comment type="similarity">
    <text evidence="2 4">Belongs to the class-III pyridoxal-phosphate-dependent aminotransferase family.</text>
</comment>
<reference evidence="5" key="1">
    <citation type="journal article" date="2023" name="Mol. Phylogenet. Evol.">
        <title>Genome-scale phylogeny and comparative genomics of the fungal order Sordariales.</title>
        <authorList>
            <person name="Hensen N."/>
            <person name="Bonometti L."/>
            <person name="Westerberg I."/>
            <person name="Brannstrom I.O."/>
            <person name="Guillou S."/>
            <person name="Cros-Aarteil S."/>
            <person name="Calhoun S."/>
            <person name="Haridas S."/>
            <person name="Kuo A."/>
            <person name="Mondo S."/>
            <person name="Pangilinan J."/>
            <person name="Riley R."/>
            <person name="LaButti K."/>
            <person name="Andreopoulos B."/>
            <person name="Lipzen A."/>
            <person name="Chen C."/>
            <person name="Yan M."/>
            <person name="Daum C."/>
            <person name="Ng V."/>
            <person name="Clum A."/>
            <person name="Steindorff A."/>
            <person name="Ohm R.A."/>
            <person name="Martin F."/>
            <person name="Silar P."/>
            <person name="Natvig D.O."/>
            <person name="Lalanne C."/>
            <person name="Gautier V."/>
            <person name="Ament-Velasquez S.L."/>
            <person name="Kruys A."/>
            <person name="Hutchinson M.I."/>
            <person name="Powell A.J."/>
            <person name="Barry K."/>
            <person name="Miller A.N."/>
            <person name="Grigoriev I.V."/>
            <person name="Debuchy R."/>
            <person name="Gladieux P."/>
            <person name="Hiltunen Thoren M."/>
            <person name="Johannesson H."/>
        </authorList>
    </citation>
    <scope>NUCLEOTIDE SEQUENCE</scope>
    <source>
        <strain evidence="5">CBS 123565</strain>
    </source>
</reference>
<evidence type="ECO:0000313" key="6">
    <source>
        <dbReference type="Proteomes" id="UP001304895"/>
    </source>
</evidence>
<dbReference type="EMBL" id="MU853402">
    <property type="protein sequence ID" value="KAK4137803.1"/>
    <property type="molecule type" value="Genomic_DNA"/>
</dbReference>
<dbReference type="InterPro" id="IPR005814">
    <property type="entry name" value="Aminotrans_3"/>
</dbReference>
<accession>A0AAN6URN6</accession>
<dbReference type="InterPro" id="IPR015421">
    <property type="entry name" value="PyrdxlP-dep_Trfase_major"/>
</dbReference>
<protein>
    <submittedName>
        <fullName evidence="5">PLP-dependent transferase</fullName>
    </submittedName>
</protein>
<comment type="cofactor">
    <cofactor evidence="1">
        <name>pyridoxal 5'-phosphate</name>
        <dbReference type="ChEBI" id="CHEBI:597326"/>
    </cofactor>
</comment>
<organism evidence="5 6">
    <name type="scientific">Trichocladium antarcticum</name>
    <dbReference type="NCBI Taxonomy" id="1450529"/>
    <lineage>
        <taxon>Eukaryota</taxon>
        <taxon>Fungi</taxon>
        <taxon>Dikarya</taxon>
        <taxon>Ascomycota</taxon>
        <taxon>Pezizomycotina</taxon>
        <taxon>Sordariomycetes</taxon>
        <taxon>Sordariomycetidae</taxon>
        <taxon>Sordariales</taxon>
        <taxon>Chaetomiaceae</taxon>
        <taxon>Trichocladium</taxon>
    </lineage>
</organism>
<dbReference type="PANTHER" id="PTHR43094:SF1">
    <property type="entry name" value="AMINOTRANSFERASE CLASS-III"/>
    <property type="match status" value="1"/>
</dbReference>
<dbReference type="GO" id="GO:0008483">
    <property type="term" value="F:transaminase activity"/>
    <property type="evidence" value="ECO:0007669"/>
    <property type="project" value="InterPro"/>
</dbReference>
<gene>
    <name evidence="5" type="ORF">BT67DRAFT_431997</name>
</gene>
<evidence type="ECO:0000256" key="2">
    <source>
        <dbReference type="ARBA" id="ARBA00008954"/>
    </source>
</evidence>
<dbReference type="Proteomes" id="UP001304895">
    <property type="component" value="Unassembled WGS sequence"/>
</dbReference>
<keyword evidence="6" id="KW-1185">Reference proteome</keyword>
<comment type="caution">
    <text evidence="5">The sequence shown here is derived from an EMBL/GenBank/DDBJ whole genome shotgun (WGS) entry which is preliminary data.</text>
</comment>
<sequence>MGQFLSSSRPASRAILHKTDTDISDSSSNLGHPQTPFDGLPVLAKAKGHYWYPSGGPRILDACGGAGVACLGHGRRDIFGAITTQMKAYSYASYAHFKTTPVQELSDWLVDSTGAKMRKVYIMCSGSEAIEAALKLAIEYFVWQGQPHRTNFIARDESYHGTTIGSLSASGHIARREPFQSILVSSRFHRVPACNPYRQRLGPPGAESDADFVIRKAAELEAEFQRLGPDTVAAVLLEPVVGAALGCVPAPSGYLAAVRAVCDAHGALLVLDEVMCGMGRTGWTHAWQGEGEGVVPDLQTIAKGFAGGYQPASALLVGERVAGLMEREGRTFTHGHTYQNHPVVAAAALQVQRAVEREGCWRGC</sequence>
<dbReference type="InterPro" id="IPR015424">
    <property type="entry name" value="PyrdxlP-dep_Trfase"/>
</dbReference>
<dbReference type="AlphaFoldDB" id="A0AAN6URN6"/>